<proteinExistence type="predicted"/>
<organism evidence="1 2">
    <name type="scientific">Fusarium gaditjirri</name>
    <dbReference type="NCBI Taxonomy" id="282569"/>
    <lineage>
        <taxon>Eukaryota</taxon>
        <taxon>Fungi</taxon>
        <taxon>Dikarya</taxon>
        <taxon>Ascomycota</taxon>
        <taxon>Pezizomycotina</taxon>
        <taxon>Sordariomycetes</taxon>
        <taxon>Hypocreomycetidae</taxon>
        <taxon>Hypocreales</taxon>
        <taxon>Nectriaceae</taxon>
        <taxon>Fusarium</taxon>
        <taxon>Fusarium nisikadoi species complex</taxon>
    </lineage>
</organism>
<gene>
    <name evidence="1" type="ORF">FGADI_1611</name>
</gene>
<comment type="caution">
    <text evidence="1">The sequence shown here is derived from an EMBL/GenBank/DDBJ whole genome shotgun (WGS) entry which is preliminary data.</text>
</comment>
<evidence type="ECO:0000313" key="1">
    <source>
        <dbReference type="EMBL" id="KAF4959544.1"/>
    </source>
</evidence>
<dbReference type="Proteomes" id="UP000604273">
    <property type="component" value="Unassembled WGS sequence"/>
</dbReference>
<reference evidence="1" key="1">
    <citation type="journal article" date="2020" name="BMC Genomics">
        <title>Correction to: Identification and distribution of gene clusters required for synthesis of sphingolipid metabolism inhibitors in diverse species of the filamentous fungus Fusarium.</title>
        <authorList>
            <person name="Kim H.S."/>
            <person name="Lohmar J.M."/>
            <person name="Busman M."/>
            <person name="Brown D.W."/>
            <person name="Naumann T.A."/>
            <person name="Divon H.H."/>
            <person name="Lysoe E."/>
            <person name="Uhlig S."/>
            <person name="Proctor R.H."/>
        </authorList>
    </citation>
    <scope>NUCLEOTIDE SEQUENCE</scope>
    <source>
        <strain evidence="1">NRRL 45417</strain>
    </source>
</reference>
<sequence length="789" mass="90436">MSFGFGVGDFIAVGELCWKIYSRVYKVSRDAPEELRALIQELGNLSNTVNLLNEEMRDREEWIKRAGERRLEYTCKVMGQAKETLEKMDRLADKYADLDPGVNSQGSKRSLRIQWNRIKYALEVSSINELRAKVWILTQPNERIEKQQTKTDIKLDELRNLLIGDRISHENPLQNARLDEEDRENLSAAFLRSSEIGNRPWASIAIDDWLQAAKWWLLKVRSQMKHLAEGTEIKVHAYVNLLKACWILTDIVSIHPQRIYLGTSNDRRNEDIRNISQIAKRNLENFPVLNFELRDVDDNAINIWPQSPSFKEITPLRPFGTDKDNLHLQTSHGEVLFQCFAEIYRATEGTADVESSSEECFFVLEVPQQGIYLNVMLKDFVGHDICRMKHSHALKAIIWGFQLFSHAFRPASLTVSMVHSVAVLGNCPGRDWQCLMLPDYDIGCPPRSDSLAFILRSIIHSLVNKVTCGKIPSLEFLASDHREPDLSLEFSAWKIICWHCERFTDIKLLFEEFGVREHLHDSLIQTAFIRLDWSFLSQVVQYLNYENGWHPPDIILMVEAALRSDDVGYLSLILEKVAASVLSKSQAAIFQLINHSGRLDYIDAMTRIIVTRPTSIAAIFALLLGSSDEQGFREFLYIVKSRGGSFSSKTAEVDFSHFYPTFVAGCAHLIETQSSNTLNLYLDTLEGLGIDFHTTQGCKNTESSQMALLPALVSSDPAFLRILLEREVVVADMQPFIVECRVFKSSPIHPDLEELIQYTKFPDQYPKHLRTQNQWDKWRKDALHILGKL</sequence>
<protein>
    <submittedName>
        <fullName evidence="1">Uncharacterized protein</fullName>
    </submittedName>
</protein>
<reference evidence="1" key="2">
    <citation type="submission" date="2020-05" db="EMBL/GenBank/DDBJ databases">
        <authorList>
            <person name="Kim H.-S."/>
            <person name="Proctor R.H."/>
            <person name="Brown D.W."/>
        </authorList>
    </citation>
    <scope>NUCLEOTIDE SEQUENCE</scope>
    <source>
        <strain evidence="1">NRRL 45417</strain>
    </source>
</reference>
<keyword evidence="2" id="KW-1185">Reference proteome</keyword>
<accession>A0A8H4TKR9</accession>
<dbReference type="OrthoDB" id="3045089at2759"/>
<evidence type="ECO:0000313" key="2">
    <source>
        <dbReference type="Proteomes" id="UP000604273"/>
    </source>
</evidence>
<dbReference type="EMBL" id="JABFAI010000032">
    <property type="protein sequence ID" value="KAF4959544.1"/>
    <property type="molecule type" value="Genomic_DNA"/>
</dbReference>
<dbReference type="AlphaFoldDB" id="A0A8H4TKR9"/>
<name>A0A8H4TKR9_9HYPO</name>